<keyword evidence="3" id="KW-1185">Reference proteome</keyword>
<dbReference type="EMBL" id="JAECZA010000035">
    <property type="protein sequence ID" value="MBH8573502.1"/>
    <property type="molecule type" value="Genomic_DNA"/>
</dbReference>
<protein>
    <submittedName>
        <fullName evidence="2">Uncharacterized protein</fullName>
    </submittedName>
</protein>
<name>A0A8J7LD38_9NOST</name>
<dbReference type="Proteomes" id="UP000662314">
    <property type="component" value="Unassembled WGS sequence"/>
</dbReference>
<evidence type="ECO:0000313" key="2">
    <source>
        <dbReference type="EMBL" id="MBH8573502.1"/>
    </source>
</evidence>
<dbReference type="AlphaFoldDB" id="A0A8J7LD38"/>
<comment type="caution">
    <text evidence="2">The sequence shown here is derived from an EMBL/GenBank/DDBJ whole genome shotgun (WGS) entry which is preliminary data.</text>
</comment>
<organism evidence="2 3">
    <name type="scientific">Dendronalium phyllosphericum CENA369</name>
    <dbReference type="NCBI Taxonomy" id="1725256"/>
    <lineage>
        <taxon>Bacteria</taxon>
        <taxon>Bacillati</taxon>
        <taxon>Cyanobacteriota</taxon>
        <taxon>Cyanophyceae</taxon>
        <taxon>Nostocales</taxon>
        <taxon>Nostocaceae</taxon>
        <taxon>Dendronalium</taxon>
        <taxon>Dendronalium phyllosphericum</taxon>
    </lineage>
</organism>
<gene>
    <name evidence="2" type="ORF">I8752_10830</name>
</gene>
<feature type="region of interest" description="Disordered" evidence="1">
    <location>
        <begin position="1"/>
        <end position="42"/>
    </location>
</feature>
<evidence type="ECO:0000256" key="1">
    <source>
        <dbReference type="SAM" id="MobiDB-lite"/>
    </source>
</evidence>
<evidence type="ECO:0000313" key="3">
    <source>
        <dbReference type="Proteomes" id="UP000662314"/>
    </source>
</evidence>
<proteinExistence type="predicted"/>
<sequence>AGGDEGDEGAGGDEGDEGAGGDEGDEGDGGDGGEKLLTQHSLLLKTDPNSALSTIYY</sequence>
<accession>A0A8J7LD38</accession>
<reference evidence="2 3" key="1">
    <citation type="journal article" date="2021" name="Int. J. Syst. Evol. Microbiol.">
        <title>Amazonocrinis nigriterrae gen. nov., sp. nov., Atlanticothrix silvestris gen. nov., sp. nov. and Dendronalium phyllosphericum gen. nov., sp. nov., nostocacean cyanobacteria from Brazilian environments.</title>
        <authorList>
            <person name="Alvarenga D.O."/>
            <person name="Andreote A.P.D."/>
            <person name="Branco L.H.Z."/>
            <person name="Delbaje E."/>
            <person name="Cruz R.B."/>
            <person name="Varani A.M."/>
            <person name="Fiore M.F."/>
        </authorList>
    </citation>
    <scope>NUCLEOTIDE SEQUENCE [LARGE SCALE GENOMIC DNA]</scope>
    <source>
        <strain evidence="2 3">CENA369</strain>
    </source>
</reference>
<feature type="compositionally biased region" description="Acidic residues" evidence="1">
    <location>
        <begin position="1"/>
        <end position="31"/>
    </location>
</feature>
<feature type="non-terminal residue" evidence="2">
    <location>
        <position position="1"/>
    </location>
</feature>